<dbReference type="RefSeq" id="WP_179519014.1">
    <property type="nucleotide sequence ID" value="NZ_JACCAC010000001.1"/>
</dbReference>
<dbReference type="Gene3D" id="1.20.120.450">
    <property type="entry name" value="dinb family like domain"/>
    <property type="match status" value="1"/>
</dbReference>
<comment type="caution">
    <text evidence="1">The sequence shown here is derived from an EMBL/GenBank/DDBJ whole genome shotgun (WGS) entry which is preliminary data.</text>
</comment>
<protein>
    <recommendedName>
        <fullName evidence="3">Mini-circle protein</fullName>
    </recommendedName>
</protein>
<evidence type="ECO:0000313" key="1">
    <source>
        <dbReference type="EMBL" id="NYG56823.1"/>
    </source>
</evidence>
<dbReference type="Proteomes" id="UP000544110">
    <property type="component" value="Unassembled WGS sequence"/>
</dbReference>
<reference evidence="1 2" key="1">
    <citation type="submission" date="2020-07" db="EMBL/GenBank/DDBJ databases">
        <title>Sequencing the genomes of 1000 actinobacteria strains.</title>
        <authorList>
            <person name="Klenk H.-P."/>
        </authorList>
    </citation>
    <scope>NUCLEOTIDE SEQUENCE [LARGE SCALE GENOMIC DNA]</scope>
    <source>
        <strain evidence="1 2">DSM 24552</strain>
    </source>
</reference>
<dbReference type="EMBL" id="JACCAC010000001">
    <property type="protein sequence ID" value="NYG56823.1"/>
    <property type="molecule type" value="Genomic_DNA"/>
</dbReference>
<evidence type="ECO:0008006" key="3">
    <source>
        <dbReference type="Google" id="ProtNLM"/>
    </source>
</evidence>
<dbReference type="SUPFAM" id="SSF109854">
    <property type="entry name" value="DinB/YfiT-like putative metalloenzymes"/>
    <property type="match status" value="1"/>
</dbReference>
<accession>A0A7Y9RY09</accession>
<name>A0A7Y9RY09_9ACTN</name>
<organism evidence="1 2">
    <name type="scientific">Nocardioides perillae</name>
    <dbReference type="NCBI Taxonomy" id="1119534"/>
    <lineage>
        <taxon>Bacteria</taxon>
        <taxon>Bacillati</taxon>
        <taxon>Actinomycetota</taxon>
        <taxon>Actinomycetes</taxon>
        <taxon>Propionibacteriales</taxon>
        <taxon>Nocardioidaceae</taxon>
        <taxon>Nocardioides</taxon>
    </lineage>
</organism>
<keyword evidence="2" id="KW-1185">Reference proteome</keyword>
<dbReference type="Pfam" id="PF04978">
    <property type="entry name" value="MST"/>
    <property type="match status" value="1"/>
</dbReference>
<sequence>MDDRTEAPLAGDELATLTGFLDHQRDTLRLKAAGLDHDQLHTALAPSSLTLGGLLHHLAFVEHWWTTHVLHGLPLAEPWASADWDADRDWELTTAPDVADGVLRRRWEEAVVESRARVAAVVAADGAAALDRLCVHGRHDDPAQRASLRWVLVHLVEEYARHLGHADFLREALDGTTGS</sequence>
<proteinExistence type="predicted"/>
<gene>
    <name evidence="1" type="ORF">BJ989_003127</name>
</gene>
<dbReference type="InterPro" id="IPR007061">
    <property type="entry name" value="MST-like"/>
</dbReference>
<dbReference type="AlphaFoldDB" id="A0A7Y9RY09"/>
<evidence type="ECO:0000313" key="2">
    <source>
        <dbReference type="Proteomes" id="UP000544110"/>
    </source>
</evidence>
<dbReference type="InterPro" id="IPR034660">
    <property type="entry name" value="DinB/YfiT-like"/>
</dbReference>